<organism evidence="2 3">
    <name type="scientific">Plakobranchus ocellatus</name>
    <dbReference type="NCBI Taxonomy" id="259542"/>
    <lineage>
        <taxon>Eukaryota</taxon>
        <taxon>Metazoa</taxon>
        <taxon>Spiralia</taxon>
        <taxon>Lophotrochozoa</taxon>
        <taxon>Mollusca</taxon>
        <taxon>Gastropoda</taxon>
        <taxon>Heterobranchia</taxon>
        <taxon>Euthyneura</taxon>
        <taxon>Panpulmonata</taxon>
        <taxon>Sacoglossa</taxon>
        <taxon>Placobranchoidea</taxon>
        <taxon>Plakobranchidae</taxon>
        <taxon>Plakobranchus</taxon>
    </lineage>
</organism>
<dbReference type="Proteomes" id="UP000735302">
    <property type="component" value="Unassembled WGS sequence"/>
</dbReference>
<dbReference type="AlphaFoldDB" id="A0AAV3Z515"/>
<keyword evidence="3" id="KW-1185">Reference proteome</keyword>
<evidence type="ECO:0000256" key="1">
    <source>
        <dbReference type="SAM" id="MobiDB-lite"/>
    </source>
</evidence>
<sequence length="100" mass="11331">MFLVDYMHLNTHYIVTSNEGPQQGDLRLSGHPLGRGAGSGARTRGRRVLADLRADSLATVPQASQPQRTKIIREARFLRGRLSPRCTEMERTFPQKSWRV</sequence>
<evidence type="ECO:0000313" key="3">
    <source>
        <dbReference type="Proteomes" id="UP000735302"/>
    </source>
</evidence>
<name>A0AAV3Z515_9GAST</name>
<accession>A0AAV3Z515</accession>
<evidence type="ECO:0000313" key="2">
    <source>
        <dbReference type="EMBL" id="GFN89542.1"/>
    </source>
</evidence>
<comment type="caution">
    <text evidence="2">The sequence shown here is derived from an EMBL/GenBank/DDBJ whole genome shotgun (WGS) entry which is preliminary data.</text>
</comment>
<feature type="region of interest" description="Disordered" evidence="1">
    <location>
        <begin position="17"/>
        <end position="44"/>
    </location>
</feature>
<protein>
    <submittedName>
        <fullName evidence="2">Uncharacterized protein</fullName>
    </submittedName>
</protein>
<gene>
    <name evidence="2" type="ORF">PoB_001604800</name>
</gene>
<dbReference type="EMBL" id="BLXT01001936">
    <property type="protein sequence ID" value="GFN89542.1"/>
    <property type="molecule type" value="Genomic_DNA"/>
</dbReference>
<proteinExistence type="predicted"/>
<reference evidence="2 3" key="1">
    <citation type="journal article" date="2021" name="Elife">
        <title>Chloroplast acquisition without the gene transfer in kleptoplastic sea slugs, Plakobranchus ocellatus.</title>
        <authorList>
            <person name="Maeda T."/>
            <person name="Takahashi S."/>
            <person name="Yoshida T."/>
            <person name="Shimamura S."/>
            <person name="Takaki Y."/>
            <person name="Nagai Y."/>
            <person name="Toyoda A."/>
            <person name="Suzuki Y."/>
            <person name="Arimoto A."/>
            <person name="Ishii H."/>
            <person name="Satoh N."/>
            <person name="Nishiyama T."/>
            <person name="Hasebe M."/>
            <person name="Maruyama T."/>
            <person name="Minagawa J."/>
            <person name="Obokata J."/>
            <person name="Shigenobu S."/>
        </authorList>
    </citation>
    <scope>NUCLEOTIDE SEQUENCE [LARGE SCALE GENOMIC DNA]</scope>
</reference>